<keyword evidence="3" id="KW-0560">Oxidoreductase</keyword>
<reference evidence="4" key="1">
    <citation type="journal article" date="2020" name="Stud. Mycol.">
        <title>101 Dothideomycetes genomes: a test case for predicting lifestyles and emergence of pathogens.</title>
        <authorList>
            <person name="Haridas S."/>
            <person name="Albert R."/>
            <person name="Binder M."/>
            <person name="Bloem J."/>
            <person name="Labutti K."/>
            <person name="Salamov A."/>
            <person name="Andreopoulos B."/>
            <person name="Baker S."/>
            <person name="Barry K."/>
            <person name="Bills G."/>
            <person name="Bluhm B."/>
            <person name="Cannon C."/>
            <person name="Castanera R."/>
            <person name="Culley D."/>
            <person name="Daum C."/>
            <person name="Ezra D."/>
            <person name="Gonzalez J."/>
            <person name="Henrissat B."/>
            <person name="Kuo A."/>
            <person name="Liang C."/>
            <person name="Lipzen A."/>
            <person name="Lutzoni F."/>
            <person name="Magnuson J."/>
            <person name="Mondo S."/>
            <person name="Nolan M."/>
            <person name="Ohm R."/>
            <person name="Pangilinan J."/>
            <person name="Park H.-J."/>
            <person name="Ramirez L."/>
            <person name="Alfaro M."/>
            <person name="Sun H."/>
            <person name="Tritt A."/>
            <person name="Yoshinaga Y."/>
            <person name="Zwiers L.-H."/>
            <person name="Turgeon B."/>
            <person name="Goodwin S."/>
            <person name="Spatafora J."/>
            <person name="Crous P."/>
            <person name="Grigoriev I."/>
        </authorList>
    </citation>
    <scope>NUCLEOTIDE SEQUENCE</scope>
    <source>
        <strain evidence="4">CBS 125425</strain>
    </source>
</reference>
<dbReference type="GO" id="GO:0016491">
    <property type="term" value="F:oxidoreductase activity"/>
    <property type="evidence" value="ECO:0007669"/>
    <property type="project" value="UniProtKB-KW"/>
</dbReference>
<keyword evidence="2" id="KW-0521">NADP</keyword>
<comment type="caution">
    <text evidence="4">The sequence shown here is derived from an EMBL/GenBank/DDBJ whole genome shotgun (WGS) entry which is preliminary data.</text>
</comment>
<dbReference type="SUPFAM" id="SSF51735">
    <property type="entry name" value="NAD(P)-binding Rossmann-fold domains"/>
    <property type="match status" value="1"/>
</dbReference>
<comment type="similarity">
    <text evidence="1">Belongs to the short-chain dehydrogenases/reductases (SDR) family.</text>
</comment>
<keyword evidence="5" id="KW-1185">Reference proteome</keyword>
<organism evidence="4 5">
    <name type="scientific">Polyplosphaeria fusca</name>
    <dbReference type="NCBI Taxonomy" id="682080"/>
    <lineage>
        <taxon>Eukaryota</taxon>
        <taxon>Fungi</taxon>
        <taxon>Dikarya</taxon>
        <taxon>Ascomycota</taxon>
        <taxon>Pezizomycotina</taxon>
        <taxon>Dothideomycetes</taxon>
        <taxon>Pleosporomycetidae</taxon>
        <taxon>Pleosporales</taxon>
        <taxon>Tetraplosphaeriaceae</taxon>
        <taxon>Polyplosphaeria</taxon>
    </lineage>
</organism>
<dbReference type="OrthoDB" id="191139at2759"/>
<dbReference type="PANTHER" id="PTHR24320">
    <property type="entry name" value="RETINOL DEHYDROGENASE"/>
    <property type="match status" value="1"/>
</dbReference>
<sequence length="325" mass="35756">MGAQWSQFFPSAPTYTEADVASLEGKVFVITGGYSGIGLCLATMLYQSGGKVYIAGRSEAKFLEALKHIQQTVRLEQEGGSIHFLQLELDDLRSIKRTVEEFKKKENRLDVLWNNAGVSQPPIGSVSKQGVELQLATNCLGPFLLTQMLLPLLESTAAGSKEKGSVRVVWLSSQIMELSAPKGGIVMADLTSPPKDKTKLYVTSKTGNYFLAAELARRVGKKGIVSVTLNPGAASTNLFRHTPWMTYFAWPLLHRPKLAAFTELYAGLSLDVSQENNGCYVVPWGKIHQSMRADLIEAVKAKSEGGSGKAEEFWEFCEKYTNDYM</sequence>
<evidence type="ECO:0000256" key="1">
    <source>
        <dbReference type="ARBA" id="ARBA00006484"/>
    </source>
</evidence>
<dbReference type="EMBL" id="ML996133">
    <property type="protein sequence ID" value="KAF2735647.1"/>
    <property type="molecule type" value="Genomic_DNA"/>
</dbReference>
<evidence type="ECO:0000313" key="4">
    <source>
        <dbReference type="EMBL" id="KAF2735647.1"/>
    </source>
</evidence>
<evidence type="ECO:0000256" key="2">
    <source>
        <dbReference type="ARBA" id="ARBA00022857"/>
    </source>
</evidence>
<gene>
    <name evidence="4" type="ORF">EJ04DRAFT_434511</name>
</gene>
<dbReference type="Pfam" id="PF00106">
    <property type="entry name" value="adh_short"/>
    <property type="match status" value="1"/>
</dbReference>
<dbReference type="AlphaFoldDB" id="A0A9P4QXU6"/>
<evidence type="ECO:0000313" key="5">
    <source>
        <dbReference type="Proteomes" id="UP000799444"/>
    </source>
</evidence>
<dbReference type="Proteomes" id="UP000799444">
    <property type="component" value="Unassembled WGS sequence"/>
</dbReference>
<dbReference type="PANTHER" id="PTHR24320:SF236">
    <property type="entry name" value="SHORT-CHAIN DEHYDROGENASE-RELATED"/>
    <property type="match status" value="1"/>
</dbReference>
<proteinExistence type="inferred from homology"/>
<name>A0A9P4QXU6_9PLEO</name>
<dbReference type="Gene3D" id="3.40.50.720">
    <property type="entry name" value="NAD(P)-binding Rossmann-like Domain"/>
    <property type="match status" value="1"/>
</dbReference>
<accession>A0A9P4QXU6</accession>
<dbReference type="PRINTS" id="PR00081">
    <property type="entry name" value="GDHRDH"/>
</dbReference>
<dbReference type="InterPro" id="IPR002347">
    <property type="entry name" value="SDR_fam"/>
</dbReference>
<protein>
    <submittedName>
        <fullName evidence="4">NAD(P)-binding protein</fullName>
    </submittedName>
</protein>
<dbReference type="InterPro" id="IPR036291">
    <property type="entry name" value="NAD(P)-bd_dom_sf"/>
</dbReference>
<evidence type="ECO:0000256" key="3">
    <source>
        <dbReference type="ARBA" id="ARBA00023002"/>
    </source>
</evidence>